<protein>
    <recommendedName>
        <fullName evidence="3">G domain-containing protein</fullName>
    </recommendedName>
</protein>
<dbReference type="InterPro" id="IPR027417">
    <property type="entry name" value="P-loop_NTPase"/>
</dbReference>
<proteinExistence type="predicted"/>
<dbReference type="AlphaFoldDB" id="A0A8H4VWB3"/>
<dbReference type="SUPFAM" id="SSF52540">
    <property type="entry name" value="P-loop containing nucleoside triphosphate hydrolases"/>
    <property type="match status" value="1"/>
</dbReference>
<gene>
    <name evidence="1" type="ORF">G7Y89_g13556</name>
</gene>
<keyword evidence="2" id="KW-1185">Reference proteome</keyword>
<dbReference type="EMBL" id="JAAMPI010001604">
    <property type="protein sequence ID" value="KAF4624612.1"/>
    <property type="molecule type" value="Genomic_DNA"/>
</dbReference>
<evidence type="ECO:0008006" key="3">
    <source>
        <dbReference type="Google" id="ProtNLM"/>
    </source>
</evidence>
<comment type="caution">
    <text evidence="1">The sequence shown here is derived from an EMBL/GenBank/DDBJ whole genome shotgun (WGS) entry which is preliminary data.</text>
</comment>
<dbReference type="OrthoDB" id="8954335at2759"/>
<reference evidence="1 2" key="1">
    <citation type="submission" date="2020-03" db="EMBL/GenBank/DDBJ databases">
        <title>Draft Genome Sequence of Cudoniella acicularis.</title>
        <authorList>
            <person name="Buettner E."/>
            <person name="Kellner H."/>
        </authorList>
    </citation>
    <scope>NUCLEOTIDE SEQUENCE [LARGE SCALE GENOMIC DNA]</scope>
    <source>
        <strain evidence="1 2">DSM 108380</strain>
    </source>
</reference>
<dbReference type="Gene3D" id="3.40.50.300">
    <property type="entry name" value="P-loop containing nucleotide triphosphate hydrolases"/>
    <property type="match status" value="1"/>
</dbReference>
<evidence type="ECO:0000313" key="2">
    <source>
        <dbReference type="Proteomes" id="UP000566819"/>
    </source>
</evidence>
<accession>A0A8H4VWB3</accession>
<sequence length="528" mass="59290">MCKKVILKEEVMSGNMEDVPPQYTPLGDSLKALEVLIVGESQQGKSTLIKQLNRYSDQPNIDIGIGHGNLACTKVVRQYTIATELTRHQLVSPDGRPIEGLDYTELCDLDRTEAKVVPIAQQQPGQLLNFNFIDTPGLDDSDGEDIELMAAIIGRLGEISHINAVIYVRNINKPFSKSFKQFFSYIQRSLPSLSAGLIIVHTCFTVQKVAEFLDDSKNLAALKRDAFKAATSLELMHFFMDSEPSKYSPLAVLESLNSCYKLLSYLSSQRPLPIAGLRLLKTANMANYDSQVIATLMELKLNLQQEWNAANAQKSANDQRIYSAQLEITKLNRKLAKSRDRLSRLESGPDIVLGSRAVAEDYSWQAEVKLGSRQVDYIAECPIAYVTKTANGGSHWQDEVLQGNVWSAVITSSSFRDLGGTATLYARSKDKHWIEIKQLKERCVEYEEQILYMERSLQGDGGDDVKLKVVGDNVDRVGSLVDTLKMEKFDIGLYNDLRRFYANRHRPSRDEIKEFVQAYDKGVAKLIN</sequence>
<dbReference type="Proteomes" id="UP000566819">
    <property type="component" value="Unassembled WGS sequence"/>
</dbReference>
<name>A0A8H4VWB3_9HELO</name>
<organism evidence="1 2">
    <name type="scientific">Cudoniella acicularis</name>
    <dbReference type="NCBI Taxonomy" id="354080"/>
    <lineage>
        <taxon>Eukaryota</taxon>
        <taxon>Fungi</taxon>
        <taxon>Dikarya</taxon>
        <taxon>Ascomycota</taxon>
        <taxon>Pezizomycotina</taxon>
        <taxon>Leotiomycetes</taxon>
        <taxon>Helotiales</taxon>
        <taxon>Tricladiaceae</taxon>
        <taxon>Cudoniella</taxon>
    </lineage>
</organism>
<evidence type="ECO:0000313" key="1">
    <source>
        <dbReference type="EMBL" id="KAF4624612.1"/>
    </source>
</evidence>